<dbReference type="Proteomes" id="UP000737018">
    <property type="component" value="Unassembled WGS sequence"/>
</dbReference>
<accession>A0A8J4VKM8</accession>
<keyword evidence="2" id="KW-1185">Reference proteome</keyword>
<dbReference type="AlphaFoldDB" id="A0A8J4VKM8"/>
<name>A0A8J4VKM8_9ROSI</name>
<dbReference type="OrthoDB" id="613853at2759"/>
<protein>
    <submittedName>
        <fullName evidence="1">Uncharacterized protein</fullName>
    </submittedName>
</protein>
<comment type="caution">
    <text evidence="1">The sequence shown here is derived from an EMBL/GenBank/DDBJ whole genome shotgun (WGS) entry which is preliminary data.</text>
</comment>
<proteinExistence type="predicted"/>
<reference evidence="1" key="1">
    <citation type="submission" date="2020-03" db="EMBL/GenBank/DDBJ databases">
        <title>Castanea mollissima Vanexum genome sequencing.</title>
        <authorList>
            <person name="Staton M."/>
        </authorList>
    </citation>
    <scope>NUCLEOTIDE SEQUENCE</scope>
    <source>
        <tissue evidence="1">Leaf</tissue>
    </source>
</reference>
<gene>
    <name evidence="1" type="ORF">CMV_011581</name>
</gene>
<evidence type="ECO:0000313" key="1">
    <source>
        <dbReference type="EMBL" id="KAF3964093.1"/>
    </source>
</evidence>
<organism evidence="1 2">
    <name type="scientific">Castanea mollissima</name>
    <name type="common">Chinese chestnut</name>
    <dbReference type="NCBI Taxonomy" id="60419"/>
    <lineage>
        <taxon>Eukaryota</taxon>
        <taxon>Viridiplantae</taxon>
        <taxon>Streptophyta</taxon>
        <taxon>Embryophyta</taxon>
        <taxon>Tracheophyta</taxon>
        <taxon>Spermatophyta</taxon>
        <taxon>Magnoliopsida</taxon>
        <taxon>eudicotyledons</taxon>
        <taxon>Gunneridae</taxon>
        <taxon>Pentapetalae</taxon>
        <taxon>rosids</taxon>
        <taxon>fabids</taxon>
        <taxon>Fagales</taxon>
        <taxon>Fagaceae</taxon>
        <taxon>Castanea</taxon>
    </lineage>
</organism>
<dbReference type="EMBL" id="JRKL02001421">
    <property type="protein sequence ID" value="KAF3964093.1"/>
    <property type="molecule type" value="Genomic_DNA"/>
</dbReference>
<evidence type="ECO:0000313" key="2">
    <source>
        <dbReference type="Proteomes" id="UP000737018"/>
    </source>
</evidence>
<sequence length="260" mass="30145">MIASAYSHALPCPYGLYVDTEVLIRLPDFPTISERLQLQVVYKIRCVWEKSTIFIVARLSTQIVFSPLSISNSSSNGQHIPRVYEELGGFGGSHKSRTSSESVLSELDKHFTHHIDKWIDFAISKRVKRLELDFMPLMTMNQCYTFTQAVYKDYKFYWRFPDIPHSNVCQFEVLTQIKSIEIYAPNLEYFGFVGSRIELSVNYGPRLLDVLVGGIYFSPMSYLFCPLSSYLSQLQCLKLDICHCNYFVIFRSELEFPELK</sequence>